<dbReference type="RefSeq" id="WP_190565090.1">
    <property type="nucleotide sequence ID" value="NZ_JACJQU010000039.1"/>
</dbReference>
<name>A0A926WLQ9_9NOST</name>
<organism evidence="2 3">
    <name type="scientific">Anabaena sphaerica FACHB-251</name>
    <dbReference type="NCBI Taxonomy" id="2692883"/>
    <lineage>
        <taxon>Bacteria</taxon>
        <taxon>Bacillati</taxon>
        <taxon>Cyanobacteriota</taxon>
        <taxon>Cyanophyceae</taxon>
        <taxon>Nostocales</taxon>
        <taxon>Nostocaceae</taxon>
        <taxon>Anabaena</taxon>
    </lineage>
</organism>
<feature type="region of interest" description="Disordered" evidence="1">
    <location>
        <begin position="132"/>
        <end position="175"/>
    </location>
</feature>
<protein>
    <submittedName>
        <fullName evidence="2">Uncharacterized protein</fullName>
    </submittedName>
</protein>
<evidence type="ECO:0000313" key="3">
    <source>
        <dbReference type="Proteomes" id="UP000662185"/>
    </source>
</evidence>
<proteinExistence type="predicted"/>
<dbReference type="EMBL" id="JACJQU010000039">
    <property type="protein sequence ID" value="MBD2296973.1"/>
    <property type="molecule type" value="Genomic_DNA"/>
</dbReference>
<dbReference type="AlphaFoldDB" id="A0A926WLQ9"/>
<dbReference type="Proteomes" id="UP000662185">
    <property type="component" value="Unassembled WGS sequence"/>
</dbReference>
<feature type="region of interest" description="Disordered" evidence="1">
    <location>
        <begin position="82"/>
        <end position="110"/>
    </location>
</feature>
<gene>
    <name evidence="2" type="ORF">H6G06_26730</name>
</gene>
<keyword evidence="3" id="KW-1185">Reference proteome</keyword>
<comment type="caution">
    <text evidence="2">The sequence shown here is derived from an EMBL/GenBank/DDBJ whole genome shotgun (WGS) entry which is preliminary data.</text>
</comment>
<evidence type="ECO:0000256" key="1">
    <source>
        <dbReference type="SAM" id="MobiDB-lite"/>
    </source>
</evidence>
<evidence type="ECO:0000313" key="2">
    <source>
        <dbReference type="EMBL" id="MBD2296973.1"/>
    </source>
</evidence>
<feature type="compositionally biased region" description="Acidic residues" evidence="1">
    <location>
        <begin position="140"/>
        <end position="151"/>
    </location>
</feature>
<accession>A0A926WLQ9</accession>
<reference evidence="3" key="1">
    <citation type="journal article" date="2020" name="ISME J.">
        <title>Comparative genomics reveals insights into cyanobacterial evolution and habitat adaptation.</title>
        <authorList>
            <person name="Chen M.Y."/>
            <person name="Teng W.K."/>
            <person name="Zhao L."/>
            <person name="Hu C.X."/>
            <person name="Zhou Y.K."/>
            <person name="Han B.P."/>
            <person name="Song L.R."/>
            <person name="Shu W.S."/>
        </authorList>
    </citation>
    <scope>NUCLEOTIDE SEQUENCE [LARGE SCALE GENOMIC DNA]</scope>
    <source>
        <strain evidence="3">FACHB-251</strain>
    </source>
</reference>
<sequence length="420" mass="47559">MQPKIGKNLLLAILFASSGGQLSSIGINRALSSPSETKSHQDRSASNLIYLTLAEATSPTSQLTIIQLETPKNLESLTAQINQGPTKEPDNTQQQANLVQPTSRTDDITPSSLQSADYLLNQPIIGDSETAQRLVQQSPEQEESASELNEEQELRLRVRPRPLEEIPPPPQEKPVDQFQAIGYLRGYVGYFHSSNIFSTNEDKIEDSLLYSGLTLASAYFPLSPTTYLNGAIDGGLVRYLDQSQFDYNQVRFNLGIYQEISREMYAELNISNQHLFYANNSDLLAAGDRFLNENSVQLSLGRRDTLTDKLTLDSLYELSVNFSDPQRQSRIVNYFWLSLRYYLQDPLQIGLNYQLNLSDYTQRDREDQFHRLFGHLNYRASNTSNIYLQGGVNFGDSTTPNIDFSSWFFSVNYGFEIGRF</sequence>
<feature type="compositionally biased region" description="Basic and acidic residues" evidence="1">
    <location>
        <begin position="152"/>
        <end position="164"/>
    </location>
</feature>